<name>A0A1F6DBQ3_9BACT</name>
<sequence>MLTVFANMLINSEERFEHLKDSFESFDTVSDDWLINIRGKERDRVIVFLKERLGDKATFFELLDDDRGWAVNSLDMVRHAKHPYVLFWLEDHMNIAPQSYLREVVEEMEKHDADYLQHSWWMNGAYKRYFDPFDMQRGTSIDTVTIGYEEWKKWRDAGEVVQLISLLGIFEKNFLIKLLQYDRYMLPLSVRPLLFRGMTLLQRLGVPLNQKVWFHHINRLLRFKIRRQPKETPHDFEKEPSRYDVLPIRTSVAHREIFACMDDDDDPSHRSSLMTRGLYPIRDRLISWDGALPQKHARRITSLENGAAICEAYCYFSAKGVRHVLSREYIRVIRGRVRISVKDETIELAEGEGAAFFTNIPHEIVALEDAEIERFTPDVGLAPHYLET</sequence>
<organism evidence="1 2">
    <name type="scientific">Candidatus Kaiserbacteria bacterium RIFCSPHIGHO2_01_FULL_56_24</name>
    <dbReference type="NCBI Taxonomy" id="1798487"/>
    <lineage>
        <taxon>Bacteria</taxon>
        <taxon>Candidatus Kaiseribacteriota</taxon>
    </lineage>
</organism>
<dbReference type="InterPro" id="IPR014710">
    <property type="entry name" value="RmlC-like_jellyroll"/>
</dbReference>
<dbReference type="Proteomes" id="UP000176377">
    <property type="component" value="Unassembled WGS sequence"/>
</dbReference>
<dbReference type="InterPro" id="IPR011051">
    <property type="entry name" value="RmlC_Cupin_sf"/>
</dbReference>
<evidence type="ECO:0000313" key="1">
    <source>
        <dbReference type="EMBL" id="OGG58846.1"/>
    </source>
</evidence>
<dbReference type="Gene3D" id="2.60.120.10">
    <property type="entry name" value="Jelly Rolls"/>
    <property type="match status" value="1"/>
</dbReference>
<accession>A0A1F6DBQ3</accession>
<evidence type="ECO:0000313" key="2">
    <source>
        <dbReference type="Proteomes" id="UP000176377"/>
    </source>
</evidence>
<protein>
    <submittedName>
        <fullName evidence="1">Uncharacterized protein</fullName>
    </submittedName>
</protein>
<proteinExistence type="predicted"/>
<reference evidence="1 2" key="1">
    <citation type="journal article" date="2016" name="Nat. Commun.">
        <title>Thousands of microbial genomes shed light on interconnected biogeochemical processes in an aquifer system.</title>
        <authorList>
            <person name="Anantharaman K."/>
            <person name="Brown C.T."/>
            <person name="Hug L.A."/>
            <person name="Sharon I."/>
            <person name="Castelle C.J."/>
            <person name="Probst A.J."/>
            <person name="Thomas B.C."/>
            <person name="Singh A."/>
            <person name="Wilkins M.J."/>
            <person name="Karaoz U."/>
            <person name="Brodie E.L."/>
            <person name="Williams K.H."/>
            <person name="Hubbard S.S."/>
            <person name="Banfield J.F."/>
        </authorList>
    </citation>
    <scope>NUCLEOTIDE SEQUENCE [LARGE SCALE GENOMIC DNA]</scope>
</reference>
<dbReference type="AlphaFoldDB" id="A0A1F6DBQ3"/>
<gene>
    <name evidence="1" type="ORF">A2765_00495</name>
</gene>
<dbReference type="SUPFAM" id="SSF51182">
    <property type="entry name" value="RmlC-like cupins"/>
    <property type="match status" value="1"/>
</dbReference>
<comment type="caution">
    <text evidence="1">The sequence shown here is derived from an EMBL/GenBank/DDBJ whole genome shotgun (WGS) entry which is preliminary data.</text>
</comment>
<dbReference type="EMBL" id="MFLA01000026">
    <property type="protein sequence ID" value="OGG58846.1"/>
    <property type="molecule type" value="Genomic_DNA"/>
</dbReference>